<dbReference type="Proteomes" id="UP000828048">
    <property type="component" value="Chromosome 9"/>
</dbReference>
<sequence>MGRGHFSRDNVVDHYLVSTSTLFPLQSPKVESYEDIPVTLPLSNECLANNFHRPTGMKYSSSDSLDHHPIQSHRYCDISGLALTPKLSSISSAKIDTSSVVGFVGSSSSREADHSGELSVSNASDLEIEWVEKDVPGLIFGSSGTKYDSSTDFVSEPHTVAYDPPTDYDITNFRQTTDESFRGHSLPSPQEAEISEIRILNPRELSGMQSASYYKMTGAAYLSSNDGHTSFSAAAAAQSSHKLFPLARLIHPPPQPSVWGPTCAEILELDGRSSSWSPICFLLQNDGSNTSCGLSSNDGHASFSAAAAAAQSSHKQFPLPRLIHPPPKPLVWWLTCAEILELDGRSSSWSPSGCLSCCYDQLGHLNWTTNF</sequence>
<evidence type="ECO:0000313" key="1">
    <source>
        <dbReference type="EMBL" id="KAH7866450.1"/>
    </source>
</evidence>
<name>A0ACB7ZMX1_9ERIC</name>
<dbReference type="EMBL" id="CM037159">
    <property type="protein sequence ID" value="KAH7866450.1"/>
    <property type="molecule type" value="Genomic_DNA"/>
</dbReference>
<evidence type="ECO:0000313" key="2">
    <source>
        <dbReference type="Proteomes" id="UP000828048"/>
    </source>
</evidence>
<comment type="caution">
    <text evidence="1">The sequence shown here is derived from an EMBL/GenBank/DDBJ whole genome shotgun (WGS) entry which is preliminary data.</text>
</comment>
<proteinExistence type="predicted"/>
<gene>
    <name evidence="1" type="ORF">Vadar_020602</name>
</gene>
<accession>A0ACB7ZMX1</accession>
<protein>
    <submittedName>
        <fullName evidence="1">Uncharacterized protein</fullName>
    </submittedName>
</protein>
<keyword evidence="2" id="KW-1185">Reference proteome</keyword>
<organism evidence="1 2">
    <name type="scientific">Vaccinium darrowii</name>
    <dbReference type="NCBI Taxonomy" id="229202"/>
    <lineage>
        <taxon>Eukaryota</taxon>
        <taxon>Viridiplantae</taxon>
        <taxon>Streptophyta</taxon>
        <taxon>Embryophyta</taxon>
        <taxon>Tracheophyta</taxon>
        <taxon>Spermatophyta</taxon>
        <taxon>Magnoliopsida</taxon>
        <taxon>eudicotyledons</taxon>
        <taxon>Gunneridae</taxon>
        <taxon>Pentapetalae</taxon>
        <taxon>asterids</taxon>
        <taxon>Ericales</taxon>
        <taxon>Ericaceae</taxon>
        <taxon>Vaccinioideae</taxon>
        <taxon>Vaccinieae</taxon>
        <taxon>Vaccinium</taxon>
    </lineage>
</organism>
<reference evidence="1 2" key="1">
    <citation type="journal article" date="2021" name="Hortic Res">
        <title>High-quality reference genome and annotation aids understanding of berry development for evergreen blueberry (Vaccinium darrowii).</title>
        <authorList>
            <person name="Yu J."/>
            <person name="Hulse-Kemp A.M."/>
            <person name="Babiker E."/>
            <person name="Staton M."/>
        </authorList>
    </citation>
    <scope>NUCLEOTIDE SEQUENCE [LARGE SCALE GENOMIC DNA]</scope>
    <source>
        <strain evidence="2">cv. NJ 8807/NJ 8810</strain>
        <tissue evidence="1">Young leaf</tissue>
    </source>
</reference>